<accession>A0A8H4NN35</accession>
<organism evidence="2 3">
    <name type="scientific">Fusarium albosuccineum</name>
    <dbReference type="NCBI Taxonomy" id="1237068"/>
    <lineage>
        <taxon>Eukaryota</taxon>
        <taxon>Fungi</taxon>
        <taxon>Dikarya</taxon>
        <taxon>Ascomycota</taxon>
        <taxon>Pezizomycotina</taxon>
        <taxon>Sordariomycetes</taxon>
        <taxon>Hypocreomycetidae</taxon>
        <taxon>Hypocreales</taxon>
        <taxon>Nectriaceae</taxon>
        <taxon>Fusarium</taxon>
        <taxon>Fusarium decemcellulare species complex</taxon>
    </lineage>
</organism>
<feature type="compositionally biased region" description="Basic and acidic residues" evidence="1">
    <location>
        <begin position="68"/>
        <end position="77"/>
    </location>
</feature>
<keyword evidence="3" id="KW-1185">Reference proteome</keyword>
<evidence type="ECO:0000256" key="1">
    <source>
        <dbReference type="SAM" id="MobiDB-lite"/>
    </source>
</evidence>
<dbReference type="OrthoDB" id="64915at2759"/>
<comment type="caution">
    <text evidence="2">The sequence shown here is derived from an EMBL/GenBank/DDBJ whole genome shotgun (WGS) entry which is preliminary data.</text>
</comment>
<dbReference type="EMBL" id="JAADYS010003834">
    <property type="protein sequence ID" value="KAF4441255.1"/>
    <property type="molecule type" value="Genomic_DNA"/>
</dbReference>
<name>A0A8H4NN35_9HYPO</name>
<dbReference type="InterPro" id="IPR036291">
    <property type="entry name" value="NAD(P)-bd_dom_sf"/>
</dbReference>
<sequence>MAPVGIALIGGGLFAKQQHMPAINKCDNLTLKAIYSRSLKSARETAALNTRPEATPDLYSADAGAGKGYDDLLARDD</sequence>
<gene>
    <name evidence="2" type="ORF">FALBO_17322</name>
</gene>
<feature type="region of interest" description="Disordered" evidence="1">
    <location>
        <begin position="46"/>
        <end position="77"/>
    </location>
</feature>
<reference evidence="2 3" key="1">
    <citation type="submission" date="2020-01" db="EMBL/GenBank/DDBJ databases">
        <title>Identification and distribution of gene clusters putatively required for synthesis of sphingolipid metabolism inhibitors in phylogenetically diverse species of the filamentous fungus Fusarium.</title>
        <authorList>
            <person name="Kim H.-S."/>
            <person name="Busman M."/>
            <person name="Brown D.W."/>
            <person name="Divon H."/>
            <person name="Uhlig S."/>
            <person name="Proctor R.H."/>
        </authorList>
    </citation>
    <scope>NUCLEOTIDE SEQUENCE [LARGE SCALE GENOMIC DNA]</scope>
    <source>
        <strain evidence="2 3">NRRL 20459</strain>
    </source>
</reference>
<feature type="non-terminal residue" evidence="2">
    <location>
        <position position="77"/>
    </location>
</feature>
<proteinExistence type="predicted"/>
<evidence type="ECO:0000313" key="2">
    <source>
        <dbReference type="EMBL" id="KAF4441255.1"/>
    </source>
</evidence>
<dbReference type="Proteomes" id="UP000554235">
    <property type="component" value="Unassembled WGS sequence"/>
</dbReference>
<dbReference type="AlphaFoldDB" id="A0A8H4NN35"/>
<dbReference type="SUPFAM" id="SSF51735">
    <property type="entry name" value="NAD(P)-binding Rossmann-fold domains"/>
    <property type="match status" value="1"/>
</dbReference>
<protein>
    <submittedName>
        <fullName evidence="2">Glucose-fructose oxidoreductase</fullName>
    </submittedName>
</protein>
<dbReference type="Gene3D" id="3.40.50.720">
    <property type="entry name" value="NAD(P)-binding Rossmann-like Domain"/>
    <property type="match status" value="1"/>
</dbReference>
<evidence type="ECO:0000313" key="3">
    <source>
        <dbReference type="Proteomes" id="UP000554235"/>
    </source>
</evidence>